<evidence type="ECO:0000313" key="3">
    <source>
        <dbReference type="EMBL" id="SCJ85775.1"/>
    </source>
</evidence>
<accession>A0A1C6JVK9</accession>
<dbReference type="Gene3D" id="3.20.20.80">
    <property type="entry name" value="Glycosidases"/>
    <property type="match status" value="1"/>
</dbReference>
<dbReference type="SUPFAM" id="SSF51445">
    <property type="entry name" value="(Trans)glycosidases"/>
    <property type="match status" value="1"/>
</dbReference>
<dbReference type="Pfam" id="PF02368">
    <property type="entry name" value="Big_2"/>
    <property type="match status" value="1"/>
</dbReference>
<dbReference type="InterPro" id="IPR002053">
    <property type="entry name" value="Glyco_hydro_25"/>
</dbReference>
<dbReference type="PROSITE" id="PS51904">
    <property type="entry name" value="GLYCOSYL_HYDROL_F25_2"/>
    <property type="match status" value="1"/>
</dbReference>
<protein>
    <submittedName>
        <fullName evidence="3">Lyzozyme M1 (1,4-beta-N-acetylmuramidase)</fullName>
    </submittedName>
</protein>
<evidence type="ECO:0000259" key="2">
    <source>
        <dbReference type="Pfam" id="PF02368"/>
    </source>
</evidence>
<dbReference type="PANTHER" id="PTHR34135:SF2">
    <property type="entry name" value="LYSOZYME"/>
    <property type="match status" value="1"/>
</dbReference>
<dbReference type="InterPro" id="IPR017853">
    <property type="entry name" value="GH"/>
</dbReference>
<dbReference type="SUPFAM" id="SSF49373">
    <property type="entry name" value="Invasin/intimin cell-adhesion fragments"/>
    <property type="match status" value="1"/>
</dbReference>
<gene>
    <name evidence="3" type="ORF">SAMEA3545359_02289</name>
</gene>
<dbReference type="GO" id="GO:0009253">
    <property type="term" value="P:peptidoglycan catabolic process"/>
    <property type="evidence" value="ECO:0007669"/>
    <property type="project" value="InterPro"/>
</dbReference>
<proteinExistence type="inferred from homology"/>
<reference evidence="3" key="1">
    <citation type="submission" date="2015-09" db="EMBL/GenBank/DDBJ databases">
        <authorList>
            <consortium name="Pathogen Informatics"/>
        </authorList>
    </citation>
    <scope>NUCLEOTIDE SEQUENCE</scope>
    <source>
        <strain evidence="3">2789STDY5834896</strain>
    </source>
</reference>
<evidence type="ECO:0000256" key="1">
    <source>
        <dbReference type="ARBA" id="ARBA00010646"/>
    </source>
</evidence>
<dbReference type="GO" id="GO:0003796">
    <property type="term" value="F:lysozyme activity"/>
    <property type="evidence" value="ECO:0007669"/>
    <property type="project" value="InterPro"/>
</dbReference>
<dbReference type="Pfam" id="PF01183">
    <property type="entry name" value="Glyco_hydro_25"/>
    <property type="match status" value="1"/>
</dbReference>
<organism evidence="3">
    <name type="scientific">uncultured Anaerotruncus sp</name>
    <dbReference type="NCBI Taxonomy" id="905011"/>
    <lineage>
        <taxon>Bacteria</taxon>
        <taxon>Bacillati</taxon>
        <taxon>Bacillota</taxon>
        <taxon>Clostridia</taxon>
        <taxon>Eubacteriales</taxon>
        <taxon>Oscillospiraceae</taxon>
        <taxon>Anaerotruncus</taxon>
        <taxon>environmental samples</taxon>
    </lineage>
</organism>
<name>A0A1C6JVK9_9FIRM</name>
<dbReference type="GO" id="GO:0016998">
    <property type="term" value="P:cell wall macromolecule catabolic process"/>
    <property type="evidence" value="ECO:0007669"/>
    <property type="project" value="InterPro"/>
</dbReference>
<dbReference type="InterPro" id="IPR008964">
    <property type="entry name" value="Invasin/intimin_cell_adhesion"/>
</dbReference>
<dbReference type="EMBL" id="FMHG01000002">
    <property type="protein sequence ID" value="SCJ85775.1"/>
    <property type="molecule type" value="Genomic_DNA"/>
</dbReference>
<feature type="domain" description="BIG2" evidence="2">
    <location>
        <begin position="246"/>
        <end position="308"/>
    </location>
</feature>
<dbReference type="InterPro" id="IPR003343">
    <property type="entry name" value="Big_2"/>
</dbReference>
<dbReference type="GO" id="GO:0016052">
    <property type="term" value="P:carbohydrate catabolic process"/>
    <property type="evidence" value="ECO:0007669"/>
    <property type="project" value="TreeGrafter"/>
</dbReference>
<sequence length="534" mass="58367">MTWSVPQNLADGKYSFRIVSLQNGKEVDRWVDFTVKNTPFSISAGSASASTIDPAKDSKLSCTFTLSKAATCSVQVWSTTSFVGYVANNQSFSAGSNSVTWSVPQNLADGKYSFRIVSLQNGKEVDRWVDFTVKSSTLSISNTSTSVSSVNASTAGNKISLSFKISQAANCSVEMWSSSKFLGYAVQNQNYAAGSYNVSWTVPQYLAQGKYSFRIVATKDGKTIDKWVDFQVTGSYSPYLQGTYFTLAQSETRQLYTVVKTTSSIWSEAVSWSSSNNAVASVSGGMVTAKAVGTANITAVDKYGNAATCRIDVVSAGKHRMVDLSYANSNINFAQLKASGVDYVMLRACYSYPGSTESDSKYIDSNFDKYINEATAAGLKVGVYHFSYALNAEEADKEADFLIRILDKYKDKITLPVAYDLEYNSYWTNNGLHPSAMGNAKFKETMTEFARRYLAKIRAAGYKPMIYASSSFYNSFIDAGAVGAHDKWIAHYDVLAPSVSGADMWQYSSEGTPAGAPYKVDSGRVDMNIVYKDY</sequence>
<dbReference type="Gene3D" id="2.60.40.1080">
    <property type="match status" value="1"/>
</dbReference>
<comment type="similarity">
    <text evidence="1">Belongs to the glycosyl hydrolase 25 family.</text>
</comment>
<dbReference type="PANTHER" id="PTHR34135">
    <property type="entry name" value="LYSOZYME"/>
    <property type="match status" value="1"/>
</dbReference>
<dbReference type="AlphaFoldDB" id="A0A1C6JVK9"/>